<dbReference type="STRING" id="1121881.SAMN02745225_00350"/>
<gene>
    <name evidence="9" type="primary">rplA</name>
    <name evidence="11" type="ORF">SAMN02745225_00350</name>
</gene>
<dbReference type="GO" id="GO:0000049">
    <property type="term" value="F:tRNA binding"/>
    <property type="evidence" value="ECO:0007669"/>
    <property type="project" value="UniProtKB-KW"/>
</dbReference>
<protein>
    <recommendedName>
        <fullName evidence="8 9">Large ribosomal subunit protein uL1</fullName>
    </recommendedName>
</protein>
<keyword evidence="2 9" id="KW-0678">Repressor</keyword>
<dbReference type="GO" id="GO:0006412">
    <property type="term" value="P:translation"/>
    <property type="evidence" value="ECO:0007669"/>
    <property type="project" value="UniProtKB-UniRule"/>
</dbReference>
<dbReference type="SUPFAM" id="SSF56808">
    <property type="entry name" value="Ribosomal protein L1"/>
    <property type="match status" value="1"/>
</dbReference>
<organism evidence="11 12">
    <name type="scientific">Ferrithrix thermotolerans DSM 19514</name>
    <dbReference type="NCBI Taxonomy" id="1121881"/>
    <lineage>
        <taxon>Bacteria</taxon>
        <taxon>Bacillati</taxon>
        <taxon>Actinomycetota</taxon>
        <taxon>Acidimicrobiia</taxon>
        <taxon>Acidimicrobiales</taxon>
        <taxon>Acidimicrobiaceae</taxon>
        <taxon>Ferrithrix</taxon>
    </lineage>
</organism>
<evidence type="ECO:0000256" key="7">
    <source>
        <dbReference type="ARBA" id="ARBA00023274"/>
    </source>
</evidence>
<keyword evidence="6 9" id="KW-0689">Ribosomal protein</keyword>
<comment type="similarity">
    <text evidence="1 9 10">Belongs to the universal ribosomal protein uL1 family.</text>
</comment>
<dbReference type="GO" id="GO:0015934">
    <property type="term" value="C:large ribosomal subunit"/>
    <property type="evidence" value="ECO:0007669"/>
    <property type="project" value="InterPro"/>
</dbReference>
<evidence type="ECO:0000256" key="6">
    <source>
        <dbReference type="ARBA" id="ARBA00022980"/>
    </source>
</evidence>
<accession>A0A1M4SRM6</accession>
<dbReference type="AlphaFoldDB" id="A0A1M4SRM6"/>
<name>A0A1M4SRM6_9ACTN</name>
<comment type="subunit">
    <text evidence="9">Part of the 50S ribosomal subunit.</text>
</comment>
<dbReference type="PIRSF" id="PIRSF002155">
    <property type="entry name" value="Ribosomal_L1"/>
    <property type="match status" value="1"/>
</dbReference>
<evidence type="ECO:0000256" key="1">
    <source>
        <dbReference type="ARBA" id="ARBA00010531"/>
    </source>
</evidence>
<evidence type="ECO:0000256" key="8">
    <source>
        <dbReference type="ARBA" id="ARBA00035241"/>
    </source>
</evidence>
<reference evidence="12" key="1">
    <citation type="submission" date="2016-11" db="EMBL/GenBank/DDBJ databases">
        <authorList>
            <person name="Varghese N."/>
            <person name="Submissions S."/>
        </authorList>
    </citation>
    <scope>NUCLEOTIDE SEQUENCE [LARGE SCALE GENOMIC DNA]</scope>
    <source>
        <strain evidence="12">DSM 19514</strain>
    </source>
</reference>
<dbReference type="GO" id="GO:0006417">
    <property type="term" value="P:regulation of translation"/>
    <property type="evidence" value="ECO:0007669"/>
    <property type="project" value="UniProtKB-KW"/>
</dbReference>
<dbReference type="CDD" id="cd00403">
    <property type="entry name" value="Ribosomal_L1"/>
    <property type="match status" value="1"/>
</dbReference>
<dbReference type="InterPro" id="IPR005878">
    <property type="entry name" value="Ribosom_uL1_bac-type"/>
</dbReference>
<evidence type="ECO:0000256" key="2">
    <source>
        <dbReference type="ARBA" id="ARBA00022491"/>
    </source>
</evidence>
<dbReference type="InterPro" id="IPR016095">
    <property type="entry name" value="Ribosomal_uL1_3-a/b-sand"/>
</dbReference>
<dbReference type="InterPro" id="IPR023674">
    <property type="entry name" value="Ribosomal_uL1-like"/>
</dbReference>
<dbReference type="PANTHER" id="PTHR36427">
    <property type="entry name" value="54S RIBOSOMAL PROTEIN L1, MITOCHONDRIAL"/>
    <property type="match status" value="1"/>
</dbReference>
<dbReference type="Proteomes" id="UP000184295">
    <property type="component" value="Unassembled WGS sequence"/>
</dbReference>
<dbReference type="Gene3D" id="3.40.50.790">
    <property type="match status" value="1"/>
</dbReference>
<dbReference type="PANTHER" id="PTHR36427:SF3">
    <property type="entry name" value="LARGE RIBOSOMAL SUBUNIT PROTEIN UL1M"/>
    <property type="match status" value="1"/>
</dbReference>
<dbReference type="InterPro" id="IPR028364">
    <property type="entry name" value="Ribosomal_uL1/biogenesis"/>
</dbReference>
<evidence type="ECO:0000256" key="10">
    <source>
        <dbReference type="RuleBase" id="RU000659"/>
    </source>
</evidence>
<keyword evidence="5 9" id="KW-0694">RNA-binding</keyword>
<keyword evidence="4 9" id="KW-0810">Translation regulation</keyword>
<evidence type="ECO:0000256" key="3">
    <source>
        <dbReference type="ARBA" id="ARBA00022730"/>
    </source>
</evidence>
<dbReference type="InterPro" id="IPR023673">
    <property type="entry name" value="Ribosomal_uL1_CS"/>
</dbReference>
<keyword evidence="3 9" id="KW-0699">rRNA-binding</keyword>
<dbReference type="HAMAP" id="MF_01318_B">
    <property type="entry name" value="Ribosomal_uL1_B"/>
    <property type="match status" value="1"/>
</dbReference>
<keyword evidence="9" id="KW-0820">tRNA-binding</keyword>
<dbReference type="Gene3D" id="3.30.190.20">
    <property type="match status" value="1"/>
</dbReference>
<comment type="function">
    <text evidence="9">Protein L1 is also a translational repressor protein, it controls the translation of the L11 operon by binding to its mRNA.</text>
</comment>
<evidence type="ECO:0000313" key="12">
    <source>
        <dbReference type="Proteomes" id="UP000184295"/>
    </source>
</evidence>
<keyword evidence="7 9" id="KW-0687">Ribonucleoprotein</keyword>
<proteinExistence type="inferred from homology"/>
<evidence type="ECO:0000256" key="9">
    <source>
        <dbReference type="HAMAP-Rule" id="MF_01318"/>
    </source>
</evidence>
<comment type="function">
    <text evidence="9">Binds directly to 23S rRNA. The L1 stalk is quite mobile in the ribosome, and is involved in E site tRNA release.</text>
</comment>
<dbReference type="OrthoDB" id="9803740at2"/>
<dbReference type="RefSeq" id="WP_072788102.1">
    <property type="nucleotide sequence ID" value="NZ_FQUL01000003.1"/>
</dbReference>
<dbReference type="EMBL" id="FQUL01000003">
    <property type="protein sequence ID" value="SHE34802.1"/>
    <property type="molecule type" value="Genomic_DNA"/>
</dbReference>
<dbReference type="Pfam" id="PF00687">
    <property type="entry name" value="Ribosomal_L1"/>
    <property type="match status" value="1"/>
</dbReference>
<evidence type="ECO:0000313" key="11">
    <source>
        <dbReference type="EMBL" id="SHE34802.1"/>
    </source>
</evidence>
<dbReference type="InterPro" id="IPR002143">
    <property type="entry name" value="Ribosomal_uL1"/>
</dbReference>
<dbReference type="GO" id="GO:0003735">
    <property type="term" value="F:structural constituent of ribosome"/>
    <property type="evidence" value="ECO:0007669"/>
    <property type="project" value="InterPro"/>
</dbReference>
<dbReference type="GO" id="GO:0019843">
    <property type="term" value="F:rRNA binding"/>
    <property type="evidence" value="ECO:0007669"/>
    <property type="project" value="UniProtKB-UniRule"/>
</dbReference>
<keyword evidence="12" id="KW-1185">Reference proteome</keyword>
<dbReference type="FunFam" id="3.40.50.790:FF:000001">
    <property type="entry name" value="50S ribosomal protein L1"/>
    <property type="match status" value="1"/>
</dbReference>
<evidence type="ECO:0000256" key="4">
    <source>
        <dbReference type="ARBA" id="ARBA00022845"/>
    </source>
</evidence>
<sequence>MKVTKVQKIQSQLVDPEKLYTPIEAIELVKKAAKAKFDETVEMAVRLGVDPRKADQIVRGTVALPSGTGKDVRVAVFAAGDAAAEAREAGADVVGADDLVARVEKEGFLDFDVAIATPDLMPQVGRLGRVLGPRGLMPNPKTGTVTTDVGRAVTEFKGGRVEYRTDKVGIVHVRIGKVSFSTNQLAENFRAVIEELQRAKPASAKGRYFRSVSLSSTMGPGIKVDTNKLRLTDEDVAQSAA</sequence>
<evidence type="ECO:0000256" key="5">
    <source>
        <dbReference type="ARBA" id="ARBA00022884"/>
    </source>
</evidence>
<dbReference type="NCBIfam" id="TIGR01169">
    <property type="entry name" value="rplA_bact"/>
    <property type="match status" value="1"/>
</dbReference>
<dbReference type="PROSITE" id="PS01199">
    <property type="entry name" value="RIBOSOMAL_L1"/>
    <property type="match status" value="1"/>
</dbReference>